<dbReference type="AlphaFoldDB" id="M1BHZ6"/>
<protein>
    <recommendedName>
        <fullName evidence="3">Integrase core domain containing protein</fullName>
    </recommendedName>
</protein>
<organism evidence="1 2">
    <name type="scientific">Solanum tuberosum</name>
    <name type="common">Potato</name>
    <dbReference type="NCBI Taxonomy" id="4113"/>
    <lineage>
        <taxon>Eukaryota</taxon>
        <taxon>Viridiplantae</taxon>
        <taxon>Streptophyta</taxon>
        <taxon>Embryophyta</taxon>
        <taxon>Tracheophyta</taxon>
        <taxon>Spermatophyta</taxon>
        <taxon>Magnoliopsida</taxon>
        <taxon>eudicotyledons</taxon>
        <taxon>Gunneridae</taxon>
        <taxon>Pentapetalae</taxon>
        <taxon>asterids</taxon>
        <taxon>lamiids</taxon>
        <taxon>Solanales</taxon>
        <taxon>Solanaceae</taxon>
        <taxon>Solanoideae</taxon>
        <taxon>Solaneae</taxon>
        <taxon>Solanum</taxon>
    </lineage>
</organism>
<accession>M1BHZ6</accession>
<dbReference type="HOGENOM" id="CLU_029307_7_3_1"/>
<sequence>MARPKVAGKDMSPRHVRARDFKRDEKIAELVIERKESKKASVSRRIPIDPTIHSWKRGLHITINSFWAAHELDKMIAAHIAVEVRANEHNATQNDNPGTIVEFQANASGNDAPTDGASV</sequence>
<name>M1BHZ6_SOLTU</name>
<dbReference type="Gramene" id="PGSC0003DMT400045645">
    <property type="protein sequence ID" value="PGSC0003DMT400045645"/>
    <property type="gene ID" value="PGSC0003DMG400017706"/>
</dbReference>
<dbReference type="PaxDb" id="4113-PGSC0003DMT400045645"/>
<dbReference type="InParanoid" id="M1BHZ6"/>
<evidence type="ECO:0008006" key="3">
    <source>
        <dbReference type="Google" id="ProtNLM"/>
    </source>
</evidence>
<evidence type="ECO:0000313" key="2">
    <source>
        <dbReference type="Proteomes" id="UP000011115"/>
    </source>
</evidence>
<evidence type="ECO:0000313" key="1">
    <source>
        <dbReference type="EnsemblPlants" id="PGSC0003DMT400045645"/>
    </source>
</evidence>
<keyword evidence="2" id="KW-1185">Reference proteome</keyword>
<dbReference type="EnsemblPlants" id="PGSC0003DMT400045645">
    <property type="protein sequence ID" value="PGSC0003DMT400045645"/>
    <property type="gene ID" value="PGSC0003DMG400017706"/>
</dbReference>
<proteinExistence type="predicted"/>
<dbReference type="Proteomes" id="UP000011115">
    <property type="component" value="Unassembled WGS sequence"/>
</dbReference>
<reference evidence="1" key="2">
    <citation type="submission" date="2015-06" db="UniProtKB">
        <authorList>
            <consortium name="EnsemblPlants"/>
        </authorList>
    </citation>
    <scope>IDENTIFICATION</scope>
    <source>
        <strain evidence="1">DM1-3 516 R44</strain>
    </source>
</reference>
<reference evidence="2" key="1">
    <citation type="journal article" date="2011" name="Nature">
        <title>Genome sequence and analysis of the tuber crop potato.</title>
        <authorList>
            <consortium name="The Potato Genome Sequencing Consortium"/>
        </authorList>
    </citation>
    <scope>NUCLEOTIDE SEQUENCE [LARGE SCALE GENOMIC DNA]</scope>
    <source>
        <strain evidence="2">cv. DM1-3 516 R44</strain>
    </source>
</reference>